<dbReference type="RefSeq" id="WP_193638696.1">
    <property type="nucleotide sequence ID" value="NZ_JADCSA010000011.1"/>
</dbReference>
<sequence>MNPLSDHARRPRLAALVVLLLLTGLLGTGWSSPAGADDTAYAQPVEDYAPYQPQTKCLRKARPGILLLADHLVQRGGGRGGIFRRCTSGGQSEHKESRAFDWMLDATKKRERKLARAWLDDLFATDADGNEHALARRMGIMYVIWNDRMWSSYNGFRPRPYLSSSCTRVKKCSKTLRHRDHVHVSITRKAAKGKLSWYLAQPSD</sequence>
<evidence type="ECO:0000256" key="1">
    <source>
        <dbReference type="SAM" id="SignalP"/>
    </source>
</evidence>
<proteinExistence type="predicted"/>
<evidence type="ECO:0000259" key="2">
    <source>
        <dbReference type="Pfam" id="PF26571"/>
    </source>
</evidence>
<keyword evidence="1" id="KW-0732">Signal</keyword>
<dbReference type="InterPro" id="IPR058593">
    <property type="entry name" value="ARB_07466-like_C"/>
</dbReference>
<organism evidence="3 4">
    <name type="scientific">Nocardioides malaquae</name>
    <dbReference type="NCBI Taxonomy" id="2773426"/>
    <lineage>
        <taxon>Bacteria</taxon>
        <taxon>Bacillati</taxon>
        <taxon>Actinomycetota</taxon>
        <taxon>Actinomycetes</taxon>
        <taxon>Propionibacteriales</taxon>
        <taxon>Nocardioidaceae</taxon>
        <taxon>Nocardioides</taxon>
    </lineage>
</organism>
<comment type="caution">
    <text evidence="3">The sequence shown here is derived from an EMBL/GenBank/DDBJ whole genome shotgun (WGS) entry which is preliminary data.</text>
</comment>
<gene>
    <name evidence="3" type="ORF">IEQ44_11985</name>
</gene>
<keyword evidence="4" id="KW-1185">Reference proteome</keyword>
<evidence type="ECO:0000313" key="4">
    <source>
        <dbReference type="Proteomes" id="UP000756387"/>
    </source>
</evidence>
<feature type="chain" id="PRO_5045479781" description="ARB-07466-like C-terminal domain-containing protein" evidence="1">
    <location>
        <begin position="37"/>
        <end position="204"/>
    </location>
</feature>
<feature type="signal peptide" evidence="1">
    <location>
        <begin position="1"/>
        <end position="36"/>
    </location>
</feature>
<name>A0ABR9RUY0_9ACTN</name>
<dbReference type="Proteomes" id="UP000756387">
    <property type="component" value="Unassembled WGS sequence"/>
</dbReference>
<protein>
    <recommendedName>
        <fullName evidence="2">ARB-07466-like C-terminal domain-containing protein</fullName>
    </recommendedName>
</protein>
<accession>A0ABR9RUY0</accession>
<reference evidence="3 4" key="1">
    <citation type="submission" date="2020-10" db="EMBL/GenBank/DDBJ databases">
        <title>Nocardioides sp. isolated from sludge.</title>
        <authorList>
            <person name="Zhang X."/>
        </authorList>
    </citation>
    <scope>NUCLEOTIDE SEQUENCE [LARGE SCALE GENOMIC DNA]</scope>
    <source>
        <strain evidence="3 4">Y6</strain>
    </source>
</reference>
<dbReference type="EMBL" id="JADCSA010000011">
    <property type="protein sequence ID" value="MBE7325374.1"/>
    <property type="molecule type" value="Genomic_DNA"/>
</dbReference>
<evidence type="ECO:0000313" key="3">
    <source>
        <dbReference type="EMBL" id="MBE7325374.1"/>
    </source>
</evidence>
<feature type="domain" description="ARB-07466-like C-terminal" evidence="2">
    <location>
        <begin position="61"/>
        <end position="154"/>
    </location>
</feature>
<dbReference type="Pfam" id="PF26571">
    <property type="entry name" value="VldE"/>
    <property type="match status" value="1"/>
</dbReference>